<evidence type="ECO:0000256" key="2">
    <source>
        <dbReference type="SAM" id="SignalP"/>
    </source>
</evidence>
<keyword evidence="4" id="KW-1185">Reference proteome</keyword>
<feature type="chain" id="PRO_5047254268" evidence="2">
    <location>
        <begin position="24"/>
        <end position="335"/>
    </location>
</feature>
<accession>A0ABT1MR79</accession>
<name>A0ABT1MR79_9RHOB</name>
<protein>
    <submittedName>
        <fullName evidence="3">DUF2927 domain-containing protein</fullName>
    </submittedName>
</protein>
<proteinExistence type="predicted"/>
<keyword evidence="2" id="KW-0732">Signal</keyword>
<sequence length="335" mass="35403">MICAGWLRIAGTASLACALAACAPEPEASSDVSAESPVVSAVEPDSRPTQAELRQARAEAARAANRAADGASTAASDNIAVFLRGAESDLIRRGKLRTEIAPDDVPFTADSLARDFLAVALRDEYGSDGTGGPAPLRRWSAPVRIQPVFGEASGTATRARDRAALADYAARLQSASGHPVGLTASGGNFLVLILTEDERRTIGPRLAELLPGIPPGDITRLQGLAPGNYCTVFAYSRGGDAVYSNAVALIRDELPPRLRASCIQEELAQGMGLANDSYESRPSIFNDDEEFALLTRHDELLLQMLYDPRLRPGMAEAEAAPIVRQIAAELVPAAN</sequence>
<dbReference type="InterPro" id="IPR021323">
    <property type="entry name" value="DUF2927"/>
</dbReference>
<evidence type="ECO:0000256" key="1">
    <source>
        <dbReference type="SAM" id="MobiDB-lite"/>
    </source>
</evidence>
<reference evidence="3 4" key="1">
    <citation type="submission" date="2022-03" db="EMBL/GenBank/DDBJ databases">
        <authorList>
            <person name="He Y."/>
        </authorList>
    </citation>
    <scope>NUCLEOTIDE SEQUENCE [LARGE SCALE GENOMIC DNA]</scope>
    <source>
        <strain evidence="3 4">TK19116</strain>
    </source>
</reference>
<dbReference type="Pfam" id="PF11150">
    <property type="entry name" value="DUF2927"/>
    <property type="match status" value="1"/>
</dbReference>
<evidence type="ECO:0000313" key="3">
    <source>
        <dbReference type="EMBL" id="MCQ0970644.1"/>
    </source>
</evidence>
<evidence type="ECO:0000313" key="4">
    <source>
        <dbReference type="Proteomes" id="UP001203945"/>
    </source>
</evidence>
<dbReference type="RefSeq" id="WP_255329666.1">
    <property type="nucleotide sequence ID" value="NZ_JAKZEU010000003.1"/>
</dbReference>
<dbReference type="Proteomes" id="UP001203945">
    <property type="component" value="Unassembled WGS sequence"/>
</dbReference>
<feature type="region of interest" description="Disordered" evidence="1">
    <location>
        <begin position="29"/>
        <end position="52"/>
    </location>
</feature>
<dbReference type="EMBL" id="JAKZEU010000003">
    <property type="protein sequence ID" value="MCQ0970644.1"/>
    <property type="molecule type" value="Genomic_DNA"/>
</dbReference>
<feature type="signal peptide" evidence="2">
    <location>
        <begin position="1"/>
        <end position="23"/>
    </location>
</feature>
<organism evidence="3 4">
    <name type="scientific">Paracoccus albicereus</name>
    <dbReference type="NCBI Taxonomy" id="2922394"/>
    <lineage>
        <taxon>Bacteria</taxon>
        <taxon>Pseudomonadati</taxon>
        <taxon>Pseudomonadota</taxon>
        <taxon>Alphaproteobacteria</taxon>
        <taxon>Rhodobacterales</taxon>
        <taxon>Paracoccaceae</taxon>
        <taxon>Paracoccus</taxon>
    </lineage>
</organism>
<comment type="caution">
    <text evidence="3">The sequence shown here is derived from an EMBL/GenBank/DDBJ whole genome shotgun (WGS) entry which is preliminary data.</text>
</comment>
<gene>
    <name evidence="3" type="ORF">MLD63_09430</name>
</gene>